<dbReference type="GO" id="GO:0016614">
    <property type="term" value="F:oxidoreductase activity, acting on CH-OH group of donors"/>
    <property type="evidence" value="ECO:0007669"/>
    <property type="project" value="InterPro"/>
</dbReference>
<feature type="signal peptide" evidence="4">
    <location>
        <begin position="1"/>
        <end position="16"/>
    </location>
</feature>
<dbReference type="SUPFAM" id="SSF51905">
    <property type="entry name" value="FAD/NAD(P)-binding domain"/>
    <property type="match status" value="1"/>
</dbReference>
<feature type="binding site" evidence="2">
    <location>
        <position position="279"/>
    </location>
    <ligand>
        <name>FAD</name>
        <dbReference type="ChEBI" id="CHEBI:57692"/>
    </ligand>
</feature>
<evidence type="ECO:0000259" key="5">
    <source>
        <dbReference type="PROSITE" id="PS00623"/>
    </source>
</evidence>
<dbReference type="InterPro" id="IPR012132">
    <property type="entry name" value="GMC_OxRdtase"/>
</dbReference>
<feature type="binding site" evidence="2">
    <location>
        <position position="149"/>
    </location>
    <ligand>
        <name>FAD</name>
        <dbReference type="ChEBI" id="CHEBI:57692"/>
    </ligand>
</feature>
<gene>
    <name evidence="6" type="ORF">RI129_007894</name>
</gene>
<reference evidence="6 7" key="1">
    <citation type="journal article" date="2024" name="Insects">
        <title>An Improved Chromosome-Level Genome Assembly of the Firefly Pyrocoelia pectoralis.</title>
        <authorList>
            <person name="Fu X."/>
            <person name="Meyer-Rochow V.B."/>
            <person name="Ballantyne L."/>
            <person name="Zhu X."/>
        </authorList>
    </citation>
    <scope>NUCLEOTIDE SEQUENCE [LARGE SCALE GENOMIC DNA]</scope>
    <source>
        <strain evidence="6">XCY_ONT2</strain>
    </source>
</reference>
<feature type="chain" id="PRO_5042876517" description="Glucose-methanol-choline oxidoreductase N-terminal domain-containing protein" evidence="4">
    <location>
        <begin position="17"/>
        <end position="640"/>
    </location>
</feature>
<keyword evidence="3" id="KW-0285">Flavoprotein</keyword>
<proteinExistence type="inferred from homology"/>
<name>A0AAN7VD69_9COLE</name>
<dbReference type="Gene3D" id="3.30.560.10">
    <property type="entry name" value="Glucose Oxidase, domain 3"/>
    <property type="match status" value="1"/>
</dbReference>
<keyword evidence="7" id="KW-1185">Reference proteome</keyword>
<dbReference type="PROSITE" id="PS00623">
    <property type="entry name" value="GMC_OXRED_1"/>
    <property type="match status" value="1"/>
</dbReference>
<dbReference type="AlphaFoldDB" id="A0AAN7VD69"/>
<evidence type="ECO:0000313" key="7">
    <source>
        <dbReference type="Proteomes" id="UP001329430"/>
    </source>
</evidence>
<evidence type="ECO:0000313" key="6">
    <source>
        <dbReference type="EMBL" id="KAK5644049.1"/>
    </source>
</evidence>
<feature type="domain" description="Glucose-methanol-choline oxidoreductase N-terminal" evidence="5">
    <location>
        <begin position="143"/>
        <end position="166"/>
    </location>
</feature>
<comment type="caution">
    <text evidence="6">The sequence shown here is derived from an EMBL/GenBank/DDBJ whole genome shotgun (WGS) entry which is preliminary data.</text>
</comment>
<dbReference type="Proteomes" id="UP001329430">
    <property type="component" value="Chromosome 5"/>
</dbReference>
<evidence type="ECO:0000256" key="4">
    <source>
        <dbReference type="SAM" id="SignalP"/>
    </source>
</evidence>
<dbReference type="Gene3D" id="3.50.50.60">
    <property type="entry name" value="FAD/NAD(P)-binding domain"/>
    <property type="match status" value="1"/>
</dbReference>
<dbReference type="PANTHER" id="PTHR11552">
    <property type="entry name" value="GLUCOSE-METHANOL-CHOLINE GMC OXIDOREDUCTASE"/>
    <property type="match status" value="1"/>
</dbReference>
<organism evidence="6 7">
    <name type="scientific">Pyrocoelia pectoralis</name>
    <dbReference type="NCBI Taxonomy" id="417401"/>
    <lineage>
        <taxon>Eukaryota</taxon>
        <taxon>Metazoa</taxon>
        <taxon>Ecdysozoa</taxon>
        <taxon>Arthropoda</taxon>
        <taxon>Hexapoda</taxon>
        <taxon>Insecta</taxon>
        <taxon>Pterygota</taxon>
        <taxon>Neoptera</taxon>
        <taxon>Endopterygota</taxon>
        <taxon>Coleoptera</taxon>
        <taxon>Polyphaga</taxon>
        <taxon>Elateriformia</taxon>
        <taxon>Elateroidea</taxon>
        <taxon>Lampyridae</taxon>
        <taxon>Lampyrinae</taxon>
        <taxon>Pyrocoelia</taxon>
    </lineage>
</organism>
<dbReference type="Pfam" id="PF05199">
    <property type="entry name" value="GMC_oxred_C"/>
    <property type="match status" value="1"/>
</dbReference>
<dbReference type="InterPro" id="IPR036188">
    <property type="entry name" value="FAD/NAD-bd_sf"/>
</dbReference>
<dbReference type="PANTHER" id="PTHR11552:SF158">
    <property type="entry name" value="GH23626P-RELATED"/>
    <property type="match status" value="1"/>
</dbReference>
<protein>
    <recommendedName>
        <fullName evidence="5">Glucose-methanol-choline oxidoreductase N-terminal domain-containing protein</fullName>
    </recommendedName>
</protein>
<dbReference type="Pfam" id="PF00732">
    <property type="entry name" value="GMC_oxred_N"/>
    <property type="match status" value="1"/>
</dbReference>
<evidence type="ECO:0000256" key="1">
    <source>
        <dbReference type="ARBA" id="ARBA00010790"/>
    </source>
</evidence>
<keyword evidence="4" id="KW-0732">Signal</keyword>
<keyword evidence="2 3" id="KW-0274">FAD</keyword>
<comment type="cofactor">
    <cofactor evidence="2">
        <name>FAD</name>
        <dbReference type="ChEBI" id="CHEBI:57692"/>
    </cofactor>
</comment>
<dbReference type="SUPFAM" id="SSF54373">
    <property type="entry name" value="FAD-linked reductases, C-terminal domain"/>
    <property type="match status" value="1"/>
</dbReference>
<sequence length="640" mass="72303">MSVLLQLCLCAVSVLASHSDEISLVDYYTELITKEKDRAFKHPIIDNANQYQPLSSNYSDYGTFDHIVIGAGSAGAVVANRLTEDAFTKVLLLEAGGHQSHFSDIPSMAFYLQGLEYNWNYFSIPQTTSCLGMFKRQCSYPRGRGVGGTSIINGLIYSRGNKNDYNNWFVQGNPGWSFDDVLPFFKKVENFQYGDDRFHGKGGVVNVEYHDPISPQASAFLEANEELGRRLVDYNGENQLGVSRTQLNKYKGRRLSTGNTFLLPALQRKNLDISIDSFVIKILINRRKRAYGVIFSKYGKVYFAKSRHDIILSAGVFGSPQILMLSGIGPRFHLEHIKIPVVEDLPVGDNLQDQPAYYNLEFTSDYTEPTGSLQQLVKDYLNNFGPLTNPLNAQAVAFLQTKYAPSKNVPDIEALLIASNNTNDFSLEVFHYNRETYKAILEKNQPHKTFSIYVNLLHPKSRGSFRLNSKNPFEYPRIDPRLLSDSDDQDIETLYQGIQLILKMENTTAFQKLGAKLKYEPLPACKRYDYLSKKYWYCQLRQLTTSSFNPVGTCKMGSNPKDSVVDSDLNVHGIKNLRVADTSIFPTTISGHPSAAASMIGEKVADLIRNPTFKGYGKLKEKLQNLEKRVKMRTFLKRLV</sequence>
<accession>A0AAN7VD69</accession>
<evidence type="ECO:0000256" key="3">
    <source>
        <dbReference type="RuleBase" id="RU003968"/>
    </source>
</evidence>
<evidence type="ECO:0000256" key="2">
    <source>
        <dbReference type="PIRSR" id="PIRSR000137-2"/>
    </source>
</evidence>
<dbReference type="InterPro" id="IPR007867">
    <property type="entry name" value="GMC_OxRtase_C"/>
</dbReference>
<dbReference type="PIRSF" id="PIRSF000137">
    <property type="entry name" value="Alcohol_oxidase"/>
    <property type="match status" value="1"/>
</dbReference>
<dbReference type="EMBL" id="JAVRBK010000005">
    <property type="protein sequence ID" value="KAK5644049.1"/>
    <property type="molecule type" value="Genomic_DNA"/>
</dbReference>
<comment type="similarity">
    <text evidence="1 3">Belongs to the GMC oxidoreductase family.</text>
</comment>
<dbReference type="GO" id="GO:0050660">
    <property type="term" value="F:flavin adenine dinucleotide binding"/>
    <property type="evidence" value="ECO:0007669"/>
    <property type="project" value="InterPro"/>
</dbReference>
<dbReference type="InterPro" id="IPR000172">
    <property type="entry name" value="GMC_OxRdtase_N"/>
</dbReference>